<keyword evidence="4" id="KW-1003">Cell membrane</keyword>
<sequence length="462" mass="49786">MLATLNDLLWGQVLIVALIGVGLLYSIASRGLQFRYFGRMFGVLRGGFKHQPGHVSSFQALVVSLAGRVGSGNIAGVAVAITLGGPGAVFWMWVIGLMGMATSFFECSLAQLFKRRKTDGSYRGGPAYYLVYGVRQRWLAVIYSILLLITFGFGFNALQSYVVATSVEASFGVPTWITGLVMVTLLAGVIFGGIQRIAVVSEIVVPFMALSYLVAALVVLALNFSQIPATLWHIVQSAFGFSSVVGGGLGLALMQGVQRGLFSNEAGLGSAPNVAAVAQVPHPANQGIVQSFSVFIDTVVMCTCTALIILLSDIYQPGAENVAGVALTQSALASHVGEWGTNFVAIALVLFGFSSVLYNYYLGENSLNFFSSENQWLFNVFRCMVLGLILWGSMQDLATVFGFADLTMGLLGLVNLVGLVWMFRIGMRLLRDYDRQLATGIEPRLNPDDYIDLNIDPSAWRD</sequence>
<evidence type="ECO:0000256" key="2">
    <source>
        <dbReference type="ARBA" id="ARBA00009261"/>
    </source>
</evidence>
<feature type="transmembrane region" description="Helical" evidence="9">
    <location>
        <begin position="58"/>
        <end position="84"/>
    </location>
</feature>
<dbReference type="PRINTS" id="PR00175">
    <property type="entry name" value="NAALASMPORT"/>
</dbReference>
<feature type="transmembrane region" description="Helical" evidence="9">
    <location>
        <begin position="12"/>
        <end position="37"/>
    </location>
</feature>
<evidence type="ECO:0000256" key="9">
    <source>
        <dbReference type="RuleBase" id="RU363064"/>
    </source>
</evidence>
<dbReference type="Gene3D" id="1.20.1740.10">
    <property type="entry name" value="Amino acid/polyamine transporter I"/>
    <property type="match status" value="1"/>
</dbReference>
<dbReference type="GO" id="GO:0005886">
    <property type="term" value="C:plasma membrane"/>
    <property type="evidence" value="ECO:0007669"/>
    <property type="project" value="UniProtKB-SubCell"/>
</dbReference>
<dbReference type="InterPro" id="IPR001463">
    <property type="entry name" value="Na/Ala_symport"/>
</dbReference>
<dbReference type="PANTHER" id="PTHR30330:SF1">
    <property type="entry name" value="AMINO-ACID CARRIER PROTEIN ALST"/>
    <property type="match status" value="1"/>
</dbReference>
<comment type="similarity">
    <text evidence="2 9">Belongs to the alanine or glycine:cation symporter (AGCS) (TC 2.A.25) family.</text>
</comment>
<evidence type="ECO:0000256" key="5">
    <source>
        <dbReference type="ARBA" id="ARBA00022692"/>
    </source>
</evidence>
<dbReference type="GO" id="GO:0005283">
    <property type="term" value="F:amino acid:sodium symporter activity"/>
    <property type="evidence" value="ECO:0007669"/>
    <property type="project" value="InterPro"/>
</dbReference>
<name>A0A7W2TVV3_9GAMM</name>
<dbReference type="EMBL" id="JACFXU010000014">
    <property type="protein sequence ID" value="MBA6412902.1"/>
    <property type="molecule type" value="Genomic_DNA"/>
</dbReference>
<evidence type="ECO:0000256" key="6">
    <source>
        <dbReference type="ARBA" id="ARBA00022847"/>
    </source>
</evidence>
<feature type="transmembrane region" description="Helical" evidence="9">
    <location>
        <begin position="230"/>
        <end position="253"/>
    </location>
</feature>
<feature type="transmembrane region" description="Helical" evidence="9">
    <location>
        <begin position="292"/>
        <end position="311"/>
    </location>
</feature>
<dbReference type="Proteomes" id="UP000539350">
    <property type="component" value="Unassembled WGS sequence"/>
</dbReference>
<feature type="transmembrane region" description="Helical" evidence="9">
    <location>
        <begin position="138"/>
        <end position="159"/>
    </location>
</feature>
<reference evidence="10 11" key="1">
    <citation type="submission" date="2020-07" db="EMBL/GenBank/DDBJ databases">
        <title>Halieaceae bacterium, F7430, whole genome shotgun sequencing project.</title>
        <authorList>
            <person name="Jiang S."/>
            <person name="Liu Z.W."/>
            <person name="Du Z.J."/>
        </authorList>
    </citation>
    <scope>NUCLEOTIDE SEQUENCE [LARGE SCALE GENOMIC DNA]</scope>
    <source>
        <strain evidence="10 11">F7430</strain>
    </source>
</reference>
<dbReference type="NCBIfam" id="TIGR00835">
    <property type="entry name" value="agcS"/>
    <property type="match status" value="1"/>
</dbReference>
<evidence type="ECO:0000256" key="8">
    <source>
        <dbReference type="ARBA" id="ARBA00023136"/>
    </source>
</evidence>
<comment type="subcellular location">
    <subcellularLocation>
        <location evidence="9">Cell inner membrane</location>
        <topology evidence="9">Multi-pass membrane protein</topology>
    </subcellularLocation>
    <subcellularLocation>
        <location evidence="1">Cell membrane</location>
        <topology evidence="1">Multi-pass membrane protein</topology>
    </subcellularLocation>
</comment>
<evidence type="ECO:0000256" key="1">
    <source>
        <dbReference type="ARBA" id="ARBA00004651"/>
    </source>
</evidence>
<keyword evidence="9" id="KW-0997">Cell inner membrane</keyword>
<dbReference type="AlphaFoldDB" id="A0A7W2TVV3"/>
<evidence type="ECO:0000256" key="3">
    <source>
        <dbReference type="ARBA" id="ARBA00022448"/>
    </source>
</evidence>
<organism evidence="10 11">
    <name type="scientific">Sediminihaliea albiluteola</name>
    <dbReference type="NCBI Taxonomy" id="2758564"/>
    <lineage>
        <taxon>Bacteria</taxon>
        <taxon>Pseudomonadati</taxon>
        <taxon>Pseudomonadota</taxon>
        <taxon>Gammaproteobacteria</taxon>
        <taxon>Cellvibrionales</taxon>
        <taxon>Halieaceae</taxon>
        <taxon>Sediminihaliea</taxon>
    </lineage>
</organism>
<evidence type="ECO:0000313" key="10">
    <source>
        <dbReference type="EMBL" id="MBA6412902.1"/>
    </source>
</evidence>
<accession>A0A7W2TVV3</accession>
<feature type="transmembrane region" description="Helical" evidence="9">
    <location>
        <begin position="400"/>
        <end position="423"/>
    </location>
</feature>
<dbReference type="PANTHER" id="PTHR30330">
    <property type="entry name" value="AGSS FAMILY TRANSPORTER, SODIUM-ALANINE"/>
    <property type="match status" value="1"/>
</dbReference>
<keyword evidence="5 9" id="KW-0812">Transmembrane</keyword>
<comment type="caution">
    <text evidence="10">The sequence shown here is derived from an EMBL/GenBank/DDBJ whole genome shotgun (WGS) entry which is preliminary data.</text>
</comment>
<keyword evidence="6 9" id="KW-0769">Symport</keyword>
<evidence type="ECO:0000256" key="4">
    <source>
        <dbReference type="ARBA" id="ARBA00022475"/>
    </source>
</evidence>
<keyword evidence="3 9" id="KW-0813">Transport</keyword>
<keyword evidence="7 9" id="KW-1133">Transmembrane helix</keyword>
<gene>
    <name evidence="10" type="ORF">H2508_07240</name>
</gene>
<feature type="transmembrane region" description="Helical" evidence="9">
    <location>
        <begin position="171"/>
        <end position="191"/>
    </location>
</feature>
<feature type="transmembrane region" description="Helical" evidence="9">
    <location>
        <begin position="203"/>
        <end position="224"/>
    </location>
</feature>
<dbReference type="Pfam" id="PF01235">
    <property type="entry name" value="Na_Ala_symp"/>
    <property type="match status" value="1"/>
</dbReference>
<dbReference type="RefSeq" id="WP_182171145.1">
    <property type="nucleotide sequence ID" value="NZ_JACFXU010000014.1"/>
</dbReference>
<feature type="transmembrane region" description="Helical" evidence="9">
    <location>
        <begin position="343"/>
        <end position="363"/>
    </location>
</feature>
<evidence type="ECO:0000313" key="11">
    <source>
        <dbReference type="Proteomes" id="UP000539350"/>
    </source>
</evidence>
<evidence type="ECO:0000256" key="7">
    <source>
        <dbReference type="ARBA" id="ARBA00022989"/>
    </source>
</evidence>
<dbReference type="FunFam" id="1.20.1740.10:FF:000004">
    <property type="entry name" value="Sodium:alanine symporter family protein"/>
    <property type="match status" value="1"/>
</dbReference>
<keyword evidence="8 9" id="KW-0472">Membrane</keyword>
<proteinExistence type="inferred from homology"/>
<protein>
    <submittedName>
        <fullName evidence="10">Alanine:cation symporter family protein</fullName>
    </submittedName>
</protein>
<keyword evidence="11" id="KW-1185">Reference proteome</keyword>
<feature type="transmembrane region" description="Helical" evidence="9">
    <location>
        <begin position="375"/>
        <end position="394"/>
    </location>
</feature>
<feature type="transmembrane region" description="Helical" evidence="9">
    <location>
        <begin position="90"/>
        <end position="113"/>
    </location>
</feature>